<dbReference type="PANTHER" id="PTHR23291">
    <property type="entry name" value="BAX INHIBITOR-RELATED"/>
    <property type="match status" value="1"/>
</dbReference>
<gene>
    <name evidence="7" type="ORF">JFP838_pA0473</name>
</gene>
<reference evidence="7 8" key="1">
    <citation type="journal article" date="2016" name="PLoS ONE">
        <title>Plasmid Characterization and Chromosome Analysis of Two netF+ Clostridium perfringens Isolates Associated with Foal and Canine Necrotizing Enteritis.</title>
        <authorList>
            <person name="Mehdizadeh Gohari I."/>
            <person name="Kropinski A.M."/>
            <person name="Weese S.J."/>
            <person name="Parreira V.R."/>
            <person name="Whitehead A.E."/>
            <person name="Boerlin P."/>
            <person name="Prescott J.F."/>
        </authorList>
    </citation>
    <scope>NUCLEOTIDE SEQUENCE [LARGE SCALE GENOMIC DNA]</scope>
    <source>
        <strain evidence="7 8">JP838</strain>
        <plasmid evidence="8">Plasmid pJFP838A</plasmid>
    </source>
</reference>
<comment type="similarity">
    <text evidence="2 6">Belongs to the BI1 family.</text>
</comment>
<evidence type="ECO:0000256" key="1">
    <source>
        <dbReference type="ARBA" id="ARBA00004141"/>
    </source>
</evidence>
<feature type="transmembrane region" description="Helical" evidence="6">
    <location>
        <begin position="93"/>
        <end position="114"/>
    </location>
</feature>
<feature type="transmembrane region" description="Helical" evidence="6">
    <location>
        <begin position="70"/>
        <end position="87"/>
    </location>
</feature>
<organism evidence="7 8">
    <name type="scientific">Clostridium perfringens</name>
    <dbReference type="NCBI Taxonomy" id="1502"/>
    <lineage>
        <taxon>Bacteria</taxon>
        <taxon>Bacillati</taxon>
        <taxon>Bacillota</taxon>
        <taxon>Clostridia</taxon>
        <taxon>Eubacteriales</taxon>
        <taxon>Clostridiaceae</taxon>
        <taxon>Clostridium</taxon>
    </lineage>
</organism>
<evidence type="ECO:0000256" key="3">
    <source>
        <dbReference type="ARBA" id="ARBA00022692"/>
    </source>
</evidence>
<dbReference type="EMBL" id="CP013615">
    <property type="protein sequence ID" value="AMN31389.1"/>
    <property type="molecule type" value="Genomic_DNA"/>
</dbReference>
<keyword evidence="5 6" id="KW-0472">Membrane</keyword>
<evidence type="ECO:0008006" key="9">
    <source>
        <dbReference type="Google" id="ProtNLM"/>
    </source>
</evidence>
<name>A0A140GS80_CLOPF</name>
<dbReference type="InterPro" id="IPR006214">
    <property type="entry name" value="Bax_inhibitor_1-related"/>
</dbReference>
<evidence type="ECO:0000256" key="6">
    <source>
        <dbReference type="RuleBase" id="RU004379"/>
    </source>
</evidence>
<keyword evidence="7" id="KW-0614">Plasmid</keyword>
<feature type="transmembrane region" description="Helical" evidence="6">
    <location>
        <begin position="46"/>
        <end position="63"/>
    </location>
</feature>
<dbReference type="Proteomes" id="UP000070260">
    <property type="component" value="Plasmid pJFP838A"/>
</dbReference>
<dbReference type="GO" id="GO:0016020">
    <property type="term" value="C:membrane"/>
    <property type="evidence" value="ECO:0007669"/>
    <property type="project" value="UniProtKB-SubCell"/>
</dbReference>
<keyword evidence="3 6" id="KW-0812">Transmembrane</keyword>
<dbReference type="RefSeq" id="WP_061429962.1">
    <property type="nucleotide sequence ID" value="NZ_CATNZX010000001.1"/>
</dbReference>
<evidence type="ECO:0000256" key="5">
    <source>
        <dbReference type="ARBA" id="ARBA00023136"/>
    </source>
</evidence>
<feature type="transmembrane region" description="Helical" evidence="6">
    <location>
        <begin position="121"/>
        <end position="139"/>
    </location>
</feature>
<evidence type="ECO:0000313" key="7">
    <source>
        <dbReference type="EMBL" id="AMN31389.1"/>
    </source>
</evidence>
<dbReference type="Pfam" id="PF01027">
    <property type="entry name" value="Bax1-I"/>
    <property type="match status" value="1"/>
</dbReference>
<evidence type="ECO:0000256" key="4">
    <source>
        <dbReference type="ARBA" id="ARBA00022989"/>
    </source>
</evidence>
<dbReference type="AlphaFoldDB" id="A0A140GS80"/>
<geneLocation type="plasmid" evidence="7 8">
    <name>pJFP838A</name>
</geneLocation>
<sequence>MNNLKNNFSTEMKKSYLKYSLFLGISFILTLIGAMCTQFLPEKCNHNVIILIPLAIIFGFLYTEGVAKKIFFVLFCYIEGLGLGYLCDIYSKGLFLNAICITTIVVILSMILGFYCKDISFLGYFLNCSLLIVLVYIVLRMFFYLPSISLLIVFLFMIFVAYDINKFKLKLKSNNGKLKNDEILNEVMDMYLDVLNILLNILDLLKD</sequence>
<evidence type="ECO:0000256" key="2">
    <source>
        <dbReference type="ARBA" id="ARBA00010350"/>
    </source>
</evidence>
<accession>A0A140GS80</accession>
<evidence type="ECO:0000313" key="8">
    <source>
        <dbReference type="Proteomes" id="UP000070260"/>
    </source>
</evidence>
<comment type="subcellular location">
    <subcellularLocation>
        <location evidence="1">Membrane</location>
        <topology evidence="1">Multi-pass membrane protein</topology>
    </subcellularLocation>
</comment>
<feature type="transmembrane region" description="Helical" evidence="6">
    <location>
        <begin position="21"/>
        <end position="40"/>
    </location>
</feature>
<keyword evidence="4 6" id="KW-1133">Transmembrane helix</keyword>
<proteinExistence type="inferred from homology"/>
<dbReference type="PANTHER" id="PTHR23291:SF50">
    <property type="entry name" value="PROTEIN LIFEGUARD 4"/>
    <property type="match status" value="1"/>
</dbReference>
<feature type="transmembrane region" description="Helical" evidence="6">
    <location>
        <begin position="145"/>
        <end position="164"/>
    </location>
</feature>
<protein>
    <recommendedName>
        <fullName evidence="9">Inhibitor of apoptosis-promoting Bax1</fullName>
    </recommendedName>
</protein>
<dbReference type="PATRIC" id="fig|1502.177.peg.3684"/>